<dbReference type="EMBL" id="LAZR01000305">
    <property type="protein sequence ID" value="KKN75678.1"/>
    <property type="molecule type" value="Genomic_DNA"/>
</dbReference>
<dbReference type="NCBIfam" id="TIGR02605">
    <property type="entry name" value="CxxC_CxxC_SSSS"/>
    <property type="match status" value="1"/>
</dbReference>
<dbReference type="AlphaFoldDB" id="A0A0F9WBU7"/>
<accession>A0A0F9WBU7</accession>
<dbReference type="SMART" id="SM00834">
    <property type="entry name" value="CxxC_CXXC_SSSS"/>
    <property type="match status" value="1"/>
</dbReference>
<proteinExistence type="predicted"/>
<reference evidence="2" key="1">
    <citation type="journal article" date="2015" name="Nature">
        <title>Complex archaea that bridge the gap between prokaryotes and eukaryotes.</title>
        <authorList>
            <person name="Spang A."/>
            <person name="Saw J.H."/>
            <person name="Jorgensen S.L."/>
            <person name="Zaremba-Niedzwiedzka K."/>
            <person name="Martijn J."/>
            <person name="Lind A.E."/>
            <person name="van Eijk R."/>
            <person name="Schleper C."/>
            <person name="Guy L."/>
            <person name="Ettema T.J."/>
        </authorList>
    </citation>
    <scope>NUCLEOTIDE SEQUENCE</scope>
</reference>
<name>A0A0F9WBU7_9ZZZZ</name>
<evidence type="ECO:0000259" key="1">
    <source>
        <dbReference type="SMART" id="SM00834"/>
    </source>
</evidence>
<dbReference type="InterPro" id="IPR013429">
    <property type="entry name" value="Regulatory_FmdB_Zinc_ribbon"/>
</dbReference>
<evidence type="ECO:0000313" key="2">
    <source>
        <dbReference type="EMBL" id="KKN75678.1"/>
    </source>
</evidence>
<sequence length="84" mass="9292">MPTYAYKCENEKCKHSIENNPVDIFHSIIDKPKKKCPACGKQTLVRLISGGGGIIFKGDDWSHKGAQYITDRARDNPSGEVGIN</sequence>
<gene>
    <name evidence="2" type="ORF">LCGC14_0377810</name>
</gene>
<dbReference type="Pfam" id="PF09723">
    <property type="entry name" value="Zn_ribbon_8"/>
    <property type="match status" value="1"/>
</dbReference>
<comment type="caution">
    <text evidence="2">The sequence shown here is derived from an EMBL/GenBank/DDBJ whole genome shotgun (WGS) entry which is preliminary data.</text>
</comment>
<feature type="domain" description="Putative regulatory protein FmdB zinc ribbon" evidence="1">
    <location>
        <begin position="1"/>
        <end position="49"/>
    </location>
</feature>
<protein>
    <recommendedName>
        <fullName evidence="1">Putative regulatory protein FmdB zinc ribbon domain-containing protein</fullName>
    </recommendedName>
</protein>
<organism evidence="2">
    <name type="scientific">marine sediment metagenome</name>
    <dbReference type="NCBI Taxonomy" id="412755"/>
    <lineage>
        <taxon>unclassified sequences</taxon>
        <taxon>metagenomes</taxon>
        <taxon>ecological metagenomes</taxon>
    </lineage>
</organism>